<feature type="region of interest" description="Disordered" evidence="1">
    <location>
        <begin position="49"/>
        <end position="81"/>
    </location>
</feature>
<evidence type="ECO:0000313" key="3">
    <source>
        <dbReference type="Proteomes" id="UP000243250"/>
    </source>
</evidence>
<dbReference type="RefSeq" id="WP_089879204.1">
    <property type="nucleotide sequence ID" value="NZ_FOYS01000002.1"/>
</dbReference>
<evidence type="ECO:0000256" key="1">
    <source>
        <dbReference type="SAM" id="MobiDB-lite"/>
    </source>
</evidence>
<feature type="compositionally biased region" description="Acidic residues" evidence="1">
    <location>
        <begin position="53"/>
        <end position="62"/>
    </location>
</feature>
<keyword evidence="3" id="KW-1185">Reference proteome</keyword>
<name>A0A1I6GYX9_9EURY</name>
<organism evidence="2 3">
    <name type="scientific">Halogeometricum limi</name>
    <dbReference type="NCBI Taxonomy" id="555875"/>
    <lineage>
        <taxon>Archaea</taxon>
        <taxon>Methanobacteriati</taxon>
        <taxon>Methanobacteriota</taxon>
        <taxon>Stenosarchaea group</taxon>
        <taxon>Halobacteria</taxon>
        <taxon>Halobacteriales</taxon>
        <taxon>Haloferacaceae</taxon>
        <taxon>Halogeometricum</taxon>
    </lineage>
</organism>
<proteinExistence type="predicted"/>
<dbReference type="EMBL" id="FOYS01000002">
    <property type="protein sequence ID" value="SFR47267.1"/>
    <property type="molecule type" value="Genomic_DNA"/>
</dbReference>
<feature type="compositionally biased region" description="Basic and acidic residues" evidence="1">
    <location>
        <begin position="63"/>
        <end position="75"/>
    </location>
</feature>
<evidence type="ECO:0000313" key="2">
    <source>
        <dbReference type="EMBL" id="SFR47267.1"/>
    </source>
</evidence>
<dbReference type="Proteomes" id="UP000243250">
    <property type="component" value="Unassembled WGS sequence"/>
</dbReference>
<evidence type="ECO:0008006" key="4">
    <source>
        <dbReference type="Google" id="ProtNLM"/>
    </source>
</evidence>
<dbReference type="STRING" id="555875.SAMN04488124_1708"/>
<dbReference type="AlphaFoldDB" id="A0A1I6GYX9"/>
<gene>
    <name evidence="2" type="ORF">SAMN04488124_1708</name>
</gene>
<accession>A0A1I6GYX9</accession>
<protein>
    <recommendedName>
        <fullName evidence="4">PRC-barrel domain-containing protein</fullName>
    </recommendedName>
</protein>
<reference evidence="3" key="1">
    <citation type="submission" date="2016-10" db="EMBL/GenBank/DDBJ databases">
        <authorList>
            <person name="Varghese N."/>
            <person name="Submissions S."/>
        </authorList>
    </citation>
    <scope>NUCLEOTIDE SEQUENCE [LARGE SCALE GENOMIC DNA]</scope>
    <source>
        <strain evidence="3">CGMCC 1.8711</strain>
    </source>
</reference>
<sequence length="81" mass="9349">MARKFSEEDRNKEVVTADGDRIGTINDVRDGRATVDRDDDDGGITDKIKDMLGWDDDDSNELDSDHVDSYDDDRVRLRRHH</sequence>